<protein>
    <submittedName>
        <fullName evidence="2">Uncharacterized protein</fullName>
    </submittedName>
</protein>
<gene>
    <name evidence="2" type="ORF">NTEN_LOCUS2464</name>
</gene>
<sequence length="300" mass="33447">LCKLRRAFLFRKTARLNDLMRQDEALRYSTKVGTKNFKPWAEYLSNKGSNKQATWTINSCVLLRPSVKSQVRVRALRTGEKRPPSKKIVGAIIDRKGGSGSSDRSMTQTSMVSACENETGKNLPEYLGDSFIVCEHLAEMMDLDTIKSITKKYGVDLDSPLVDPEVERKELKKRIKAWKRCPNRIDLSGNSSSSEVFPALSPQNLNLGVDQFGAIPPIETPNRLRVSRVSRMAGSCVRDGPTGHVTPRSTVAVDGQGGREEPYRSRPPPPARARNPLHRRALQLMTSRSAFSSEVVRPLD</sequence>
<dbReference type="AlphaFoldDB" id="A0A6H5G0T3"/>
<name>A0A6H5G0T3_9HEMI</name>
<organism evidence="2 3">
    <name type="scientific">Nesidiocoris tenuis</name>
    <dbReference type="NCBI Taxonomy" id="355587"/>
    <lineage>
        <taxon>Eukaryota</taxon>
        <taxon>Metazoa</taxon>
        <taxon>Ecdysozoa</taxon>
        <taxon>Arthropoda</taxon>
        <taxon>Hexapoda</taxon>
        <taxon>Insecta</taxon>
        <taxon>Pterygota</taxon>
        <taxon>Neoptera</taxon>
        <taxon>Paraneoptera</taxon>
        <taxon>Hemiptera</taxon>
        <taxon>Heteroptera</taxon>
        <taxon>Panheteroptera</taxon>
        <taxon>Cimicomorpha</taxon>
        <taxon>Miridae</taxon>
        <taxon>Dicyphina</taxon>
        <taxon>Nesidiocoris</taxon>
    </lineage>
</organism>
<reference evidence="2 3" key="1">
    <citation type="submission" date="2020-02" db="EMBL/GenBank/DDBJ databases">
        <authorList>
            <person name="Ferguson B K."/>
        </authorList>
    </citation>
    <scope>NUCLEOTIDE SEQUENCE [LARGE SCALE GENOMIC DNA]</scope>
</reference>
<accession>A0A6H5G0T3</accession>
<keyword evidence="3" id="KW-1185">Reference proteome</keyword>
<proteinExistence type="predicted"/>
<dbReference type="Proteomes" id="UP000479000">
    <property type="component" value="Unassembled WGS sequence"/>
</dbReference>
<dbReference type="OrthoDB" id="10653471at2759"/>
<feature type="non-terminal residue" evidence="2">
    <location>
        <position position="1"/>
    </location>
</feature>
<evidence type="ECO:0000313" key="3">
    <source>
        <dbReference type="Proteomes" id="UP000479000"/>
    </source>
</evidence>
<evidence type="ECO:0000256" key="1">
    <source>
        <dbReference type="SAM" id="MobiDB-lite"/>
    </source>
</evidence>
<evidence type="ECO:0000313" key="2">
    <source>
        <dbReference type="EMBL" id="CAA9995673.1"/>
    </source>
</evidence>
<feature type="region of interest" description="Disordered" evidence="1">
    <location>
        <begin position="235"/>
        <end position="277"/>
    </location>
</feature>
<dbReference type="EMBL" id="CADCXU010003913">
    <property type="protein sequence ID" value="CAA9995673.1"/>
    <property type="molecule type" value="Genomic_DNA"/>
</dbReference>